<accession>A0A1B9I0G5</accession>
<name>A0A1B9I0G5_9TREE</name>
<proteinExistence type="predicted"/>
<dbReference type="OrthoDB" id="542013at2759"/>
<gene>
    <name evidence="1" type="ORF">I206_04720</name>
</gene>
<reference evidence="1" key="2">
    <citation type="submission" date="2016-07" db="EMBL/GenBank/DDBJ databases">
        <title>Evolution of pathogenesis and genome organization in the Tremellales.</title>
        <authorList>
            <person name="Cuomo C."/>
            <person name="Litvintseva A."/>
            <person name="Heitman J."/>
            <person name="Chen Y."/>
            <person name="Sun S."/>
            <person name="Springer D."/>
            <person name="Dromer F."/>
            <person name="Young S."/>
            <person name="Zeng Q."/>
            <person name="Chapman S."/>
            <person name="Gujja S."/>
            <person name="Saif S."/>
            <person name="Birren B."/>
        </authorList>
    </citation>
    <scope>NUCLEOTIDE SEQUENCE</scope>
    <source>
        <strain evidence="1">CBS 10737</strain>
    </source>
</reference>
<dbReference type="STRING" id="1296096.A0A1B9I0G5"/>
<dbReference type="EMBL" id="KI894012">
    <property type="protein sequence ID" value="OCF49033.1"/>
    <property type="molecule type" value="Genomic_DNA"/>
</dbReference>
<dbReference type="AlphaFoldDB" id="A0A1B9I0G5"/>
<dbReference type="GeneID" id="30173089"/>
<evidence type="ECO:0000313" key="1">
    <source>
        <dbReference type="EMBL" id="OCF49033.1"/>
    </source>
</evidence>
<dbReference type="RefSeq" id="XP_019010252.2">
    <property type="nucleotide sequence ID" value="XM_019156450.2"/>
</dbReference>
<organism evidence="1">
    <name type="scientific">Kwoniella pini CBS 10737</name>
    <dbReference type="NCBI Taxonomy" id="1296096"/>
    <lineage>
        <taxon>Eukaryota</taxon>
        <taxon>Fungi</taxon>
        <taxon>Dikarya</taxon>
        <taxon>Basidiomycota</taxon>
        <taxon>Agaricomycotina</taxon>
        <taxon>Tremellomycetes</taxon>
        <taxon>Tremellales</taxon>
        <taxon>Cryptococcaceae</taxon>
        <taxon>Kwoniella</taxon>
    </lineage>
</organism>
<dbReference type="KEGG" id="kpin:30173089"/>
<protein>
    <submittedName>
        <fullName evidence="1">Uncharacterized protein</fullName>
    </submittedName>
</protein>
<reference evidence="1" key="1">
    <citation type="submission" date="2013-07" db="EMBL/GenBank/DDBJ databases">
        <title>The Genome Sequence of Cryptococcus pinus CBS10737.</title>
        <authorList>
            <consortium name="The Broad Institute Genome Sequencing Platform"/>
            <person name="Cuomo C."/>
            <person name="Litvintseva A."/>
            <person name="Chen Y."/>
            <person name="Heitman J."/>
            <person name="Sun S."/>
            <person name="Springer D."/>
            <person name="Dromer F."/>
            <person name="Young S.K."/>
            <person name="Zeng Q."/>
            <person name="Gargeya S."/>
            <person name="Fitzgerald M."/>
            <person name="Abouelleil A."/>
            <person name="Alvarado L."/>
            <person name="Berlin A.M."/>
            <person name="Chapman S.B."/>
            <person name="Dewar J."/>
            <person name="Goldberg J."/>
            <person name="Griggs A."/>
            <person name="Gujja S."/>
            <person name="Hansen M."/>
            <person name="Howarth C."/>
            <person name="Imamovic A."/>
            <person name="Larimer J."/>
            <person name="McCowan C."/>
            <person name="Murphy C."/>
            <person name="Pearson M."/>
            <person name="Priest M."/>
            <person name="Roberts A."/>
            <person name="Saif S."/>
            <person name="Shea T."/>
            <person name="Sykes S."/>
            <person name="Wortman J."/>
            <person name="Nusbaum C."/>
            <person name="Birren B."/>
        </authorList>
    </citation>
    <scope>NUCLEOTIDE SEQUENCE [LARGE SCALE GENOMIC DNA]</scope>
    <source>
        <strain evidence="1">CBS 10737</strain>
    </source>
</reference>
<sequence length="110" mass="11982">MLNDISIITVSPGLAITNLGRDFKFSIGFIIFGAPFMFLNARSAEKGARNLTSAVANAEQSYDYWAECGPSYSESSWLSSGQGIKAIKAFYTEMIDEIEKITPGITKDLA</sequence>